<dbReference type="AlphaFoldDB" id="A0A4R2P2F2"/>
<reference evidence="2 3" key="1">
    <citation type="submission" date="2019-03" db="EMBL/GenBank/DDBJ databases">
        <title>Genomic Encyclopedia of Type Strains, Phase IV (KMG-IV): sequencing the most valuable type-strain genomes for metagenomic binning, comparative biology and taxonomic classification.</title>
        <authorList>
            <person name="Goeker M."/>
        </authorList>
    </citation>
    <scope>NUCLEOTIDE SEQUENCE [LARGE SCALE GENOMIC DNA]</scope>
    <source>
        <strain evidence="2 3">DSM 19377</strain>
    </source>
</reference>
<feature type="domain" description="HTH cro/C1-type" evidence="1">
    <location>
        <begin position="11"/>
        <end position="65"/>
    </location>
</feature>
<evidence type="ECO:0000313" key="3">
    <source>
        <dbReference type="Proteomes" id="UP000295416"/>
    </source>
</evidence>
<name>A0A4R2P2F2_9BACL</name>
<dbReference type="InterPro" id="IPR010982">
    <property type="entry name" value="Lambda_DNA-bd_dom_sf"/>
</dbReference>
<evidence type="ECO:0000259" key="1">
    <source>
        <dbReference type="PROSITE" id="PS50943"/>
    </source>
</evidence>
<protein>
    <submittedName>
        <fullName evidence="2">Cro/C1-type helix-turn-helix DNA-binding protein</fullName>
    </submittedName>
</protein>
<organism evidence="2 3">
    <name type="scientific">Scopulibacillus darangshiensis</name>
    <dbReference type="NCBI Taxonomy" id="442528"/>
    <lineage>
        <taxon>Bacteria</taxon>
        <taxon>Bacillati</taxon>
        <taxon>Bacillota</taxon>
        <taxon>Bacilli</taxon>
        <taxon>Bacillales</taxon>
        <taxon>Sporolactobacillaceae</taxon>
        <taxon>Scopulibacillus</taxon>
    </lineage>
</organism>
<evidence type="ECO:0000313" key="2">
    <source>
        <dbReference type="EMBL" id="TCP28802.1"/>
    </source>
</evidence>
<accession>A0A4R2P2F2</accession>
<dbReference type="Pfam" id="PF13443">
    <property type="entry name" value="HTH_26"/>
    <property type="match status" value="1"/>
</dbReference>
<dbReference type="GO" id="GO:0003677">
    <property type="term" value="F:DNA binding"/>
    <property type="evidence" value="ECO:0007669"/>
    <property type="project" value="UniProtKB-KW"/>
</dbReference>
<dbReference type="PROSITE" id="PS50943">
    <property type="entry name" value="HTH_CROC1"/>
    <property type="match status" value="1"/>
</dbReference>
<dbReference type="Gene3D" id="1.10.260.40">
    <property type="entry name" value="lambda repressor-like DNA-binding domains"/>
    <property type="match status" value="1"/>
</dbReference>
<dbReference type="InterPro" id="IPR001387">
    <property type="entry name" value="Cro/C1-type_HTH"/>
</dbReference>
<dbReference type="EMBL" id="SLXK01000015">
    <property type="protein sequence ID" value="TCP28802.1"/>
    <property type="molecule type" value="Genomic_DNA"/>
</dbReference>
<dbReference type="Proteomes" id="UP000295416">
    <property type="component" value="Unassembled WGS sequence"/>
</dbReference>
<gene>
    <name evidence="2" type="ORF">EV207_11528</name>
</gene>
<proteinExistence type="predicted"/>
<dbReference type="SUPFAM" id="SSF47413">
    <property type="entry name" value="lambda repressor-like DNA-binding domains"/>
    <property type="match status" value="1"/>
</dbReference>
<dbReference type="RefSeq" id="WP_165886916.1">
    <property type="nucleotide sequence ID" value="NZ_SLXK01000015.1"/>
</dbReference>
<sequence>MASEPKITFKLEEVLKEKGVGQTEMADSIGIRRGTITAMKKSDKVNIKYLAQIMQYLELESVDEILEYTPAEKENS</sequence>
<comment type="caution">
    <text evidence="2">The sequence shown here is derived from an EMBL/GenBank/DDBJ whole genome shotgun (WGS) entry which is preliminary data.</text>
</comment>
<keyword evidence="2" id="KW-0238">DNA-binding</keyword>
<keyword evidence="3" id="KW-1185">Reference proteome</keyword>